<dbReference type="RefSeq" id="WP_091246518.1">
    <property type="nucleotide sequence ID" value="NZ_FMCU01000007.1"/>
</dbReference>
<evidence type="ECO:0000313" key="3">
    <source>
        <dbReference type="Proteomes" id="UP000198797"/>
    </source>
</evidence>
<protein>
    <submittedName>
        <fullName evidence="2">Uncharacterized protein</fullName>
    </submittedName>
</protein>
<dbReference type="AlphaFoldDB" id="A0A1C4YSJ8"/>
<dbReference type="EMBL" id="FMCU01000007">
    <property type="protein sequence ID" value="SCF23739.1"/>
    <property type="molecule type" value="Genomic_DNA"/>
</dbReference>
<proteinExistence type="predicted"/>
<accession>A0A1C4YSJ8</accession>
<reference evidence="3" key="1">
    <citation type="submission" date="2016-06" db="EMBL/GenBank/DDBJ databases">
        <authorList>
            <person name="Varghese N."/>
            <person name="Submissions Spin"/>
        </authorList>
    </citation>
    <scope>NUCLEOTIDE SEQUENCE [LARGE SCALE GENOMIC DNA]</scope>
    <source>
        <strain evidence="3">DSM 44100</strain>
    </source>
</reference>
<keyword evidence="1" id="KW-0732">Signal</keyword>
<dbReference type="OrthoDB" id="3386074at2"/>
<gene>
    <name evidence="2" type="ORF">GA0070216_107117</name>
</gene>
<feature type="chain" id="PRO_5038422924" evidence="1">
    <location>
        <begin position="25"/>
        <end position="277"/>
    </location>
</feature>
<feature type="signal peptide" evidence="1">
    <location>
        <begin position="1"/>
        <end position="24"/>
    </location>
</feature>
<dbReference type="Proteomes" id="UP000198797">
    <property type="component" value="Unassembled WGS sequence"/>
</dbReference>
<keyword evidence="3" id="KW-1185">Reference proteome</keyword>
<name>A0A1C4YSJ8_9ACTN</name>
<organism evidence="2 3">
    <name type="scientific">Micromonospora matsumotoense</name>
    <dbReference type="NCBI Taxonomy" id="121616"/>
    <lineage>
        <taxon>Bacteria</taxon>
        <taxon>Bacillati</taxon>
        <taxon>Actinomycetota</taxon>
        <taxon>Actinomycetes</taxon>
        <taxon>Micromonosporales</taxon>
        <taxon>Micromonosporaceae</taxon>
        <taxon>Micromonospora</taxon>
    </lineage>
</organism>
<evidence type="ECO:0000313" key="2">
    <source>
        <dbReference type="EMBL" id="SCF23739.1"/>
    </source>
</evidence>
<evidence type="ECO:0000256" key="1">
    <source>
        <dbReference type="SAM" id="SignalP"/>
    </source>
</evidence>
<sequence>MALSRTGRRWCGAHLAGLLVVALAAPLPYPGAAVAGTGLGDGDVLIARTAQDYTYRTYQRRWSVVAVQPTATADWDLTLRDSAGTTLATSWYGVGRTDFVVVDSTPGHRPFGGYTAVVTAYTPGPYWVQQRTDTTTITLPPVTHPGTTGAADPDLTFSSLVDHDVVTVADLYLAAGESFWANTTTAASSLLLAESDPADPATFAQGRATVAARQHTQVLDGCTLYTAQHTGWHALVQLGDRAPSTHVPTQGTGYALHRVDPARPLSCPQREFPGPTP</sequence>